<dbReference type="EMBL" id="CM001883">
    <property type="protein sequence ID" value="EOY09005.1"/>
    <property type="molecule type" value="Genomic_DNA"/>
</dbReference>
<reference evidence="3 4" key="1">
    <citation type="journal article" date="2013" name="Genome Biol.">
        <title>The genome sequence of the most widely cultivated cacao type and its use to identify candidate genes regulating pod color.</title>
        <authorList>
            <person name="Motamayor J.C."/>
            <person name="Mockaitis K."/>
            <person name="Schmutz J."/>
            <person name="Haiminen N."/>
            <person name="Iii D.L."/>
            <person name="Cornejo O."/>
            <person name="Findley S.D."/>
            <person name="Zheng P."/>
            <person name="Utro F."/>
            <person name="Royaert S."/>
            <person name="Saski C."/>
            <person name="Jenkins J."/>
            <person name="Podicheti R."/>
            <person name="Zhao M."/>
            <person name="Scheffler B.E."/>
            <person name="Stack J.C."/>
            <person name="Feltus F.A."/>
            <person name="Mustiga G.M."/>
            <person name="Amores F."/>
            <person name="Phillips W."/>
            <person name="Marelli J.P."/>
            <person name="May G.D."/>
            <person name="Shapiro H."/>
            <person name="Ma J."/>
            <person name="Bustamante C.D."/>
            <person name="Schnell R.J."/>
            <person name="Main D."/>
            <person name="Gilbert D."/>
            <person name="Parida L."/>
            <person name="Kuhn D.N."/>
        </authorList>
    </citation>
    <scope>NUCLEOTIDE SEQUENCE [LARGE SCALE GENOMIC DNA]</scope>
    <source>
        <strain evidence="4">cv. Matina 1-6</strain>
    </source>
</reference>
<evidence type="ECO:0000313" key="3">
    <source>
        <dbReference type="EMBL" id="EOY09005.1"/>
    </source>
</evidence>
<proteinExistence type="predicted"/>
<evidence type="ECO:0000259" key="2">
    <source>
        <dbReference type="Pfam" id="PF23098"/>
    </source>
</evidence>
<protein>
    <submittedName>
        <fullName evidence="3">Embryo sac development arrest 7, putative</fullName>
    </submittedName>
</protein>
<dbReference type="InterPro" id="IPR029026">
    <property type="entry name" value="tRNA_m1G_MTases_N"/>
</dbReference>
<dbReference type="InParanoid" id="A0A061EV76"/>
<dbReference type="PANTHER" id="PTHR14927:SF0">
    <property type="entry name" value="NUCLEOLAR PROTEIN 10"/>
    <property type="match status" value="1"/>
</dbReference>
<dbReference type="InterPro" id="IPR040382">
    <property type="entry name" value="NOL10/Enp2"/>
</dbReference>
<feature type="compositionally biased region" description="Basic and acidic residues" evidence="1">
    <location>
        <begin position="73"/>
        <end position="89"/>
    </location>
</feature>
<dbReference type="InterPro" id="IPR015943">
    <property type="entry name" value="WD40/YVTN_repeat-like_dom_sf"/>
</dbReference>
<dbReference type="InterPro" id="IPR036322">
    <property type="entry name" value="WD40_repeat_dom_sf"/>
</dbReference>
<dbReference type="Proteomes" id="UP000026915">
    <property type="component" value="Chromosome 5"/>
</dbReference>
<dbReference type="Gene3D" id="3.40.1280.10">
    <property type="match status" value="1"/>
</dbReference>
<feature type="region of interest" description="Disordered" evidence="1">
    <location>
        <begin position="56"/>
        <end position="99"/>
    </location>
</feature>
<dbReference type="HOGENOM" id="CLU_689669_0_0_1"/>
<dbReference type="InterPro" id="IPR029028">
    <property type="entry name" value="Alpha/beta_knot_MTases"/>
</dbReference>
<evidence type="ECO:0000256" key="1">
    <source>
        <dbReference type="SAM" id="MobiDB-lite"/>
    </source>
</evidence>
<dbReference type="GO" id="GO:0070475">
    <property type="term" value="P:rRNA base methylation"/>
    <property type="evidence" value="ECO:0007669"/>
    <property type="project" value="InterPro"/>
</dbReference>
<dbReference type="Gene3D" id="2.130.10.10">
    <property type="entry name" value="YVTN repeat-like/Quinoprotein amine dehydrogenase"/>
    <property type="match status" value="1"/>
</dbReference>
<accession>A0A061EV76</accession>
<feature type="domain" description="Nucleolar protein 10-like N-terminal" evidence="2">
    <location>
        <begin position="167"/>
        <end position="345"/>
    </location>
</feature>
<dbReference type="SUPFAM" id="SSF50978">
    <property type="entry name" value="WD40 repeat-like"/>
    <property type="match status" value="1"/>
</dbReference>
<dbReference type="PANTHER" id="PTHR14927">
    <property type="entry name" value="NUCLEOLAR PROTEIN 10"/>
    <property type="match status" value="1"/>
</dbReference>
<dbReference type="InterPro" id="IPR056551">
    <property type="entry name" value="Beta-prop_NOL10_N"/>
</dbReference>
<name>A0A061EV76_THECC</name>
<gene>
    <name evidence="3" type="ORF">TCM_024336</name>
</gene>
<dbReference type="Pfam" id="PF23098">
    <property type="entry name" value="Beta-prop_NOL10_N"/>
    <property type="match status" value="1"/>
</dbReference>
<organism evidence="3 4">
    <name type="scientific">Theobroma cacao</name>
    <name type="common">Cacao</name>
    <name type="synonym">Cocoa</name>
    <dbReference type="NCBI Taxonomy" id="3641"/>
    <lineage>
        <taxon>Eukaryota</taxon>
        <taxon>Viridiplantae</taxon>
        <taxon>Streptophyta</taxon>
        <taxon>Embryophyta</taxon>
        <taxon>Tracheophyta</taxon>
        <taxon>Spermatophyta</taxon>
        <taxon>Magnoliopsida</taxon>
        <taxon>eudicotyledons</taxon>
        <taxon>Gunneridae</taxon>
        <taxon>Pentapetalae</taxon>
        <taxon>rosids</taxon>
        <taxon>malvids</taxon>
        <taxon>Malvales</taxon>
        <taxon>Malvaceae</taxon>
        <taxon>Byttnerioideae</taxon>
        <taxon>Theobroma</taxon>
    </lineage>
</organism>
<dbReference type="STRING" id="3641.A0A061EV76"/>
<dbReference type="AlphaFoldDB" id="A0A061EV76"/>
<dbReference type="GO" id="GO:0070037">
    <property type="term" value="F:rRNA (pseudouridine) methyltransferase activity"/>
    <property type="evidence" value="ECO:0007669"/>
    <property type="project" value="InterPro"/>
</dbReference>
<dbReference type="SUPFAM" id="SSF75217">
    <property type="entry name" value="alpha/beta knot"/>
    <property type="match status" value="1"/>
</dbReference>
<dbReference type="Gramene" id="EOY09005">
    <property type="protein sequence ID" value="EOY09005"/>
    <property type="gene ID" value="TCM_024336"/>
</dbReference>
<dbReference type="GO" id="GO:0019843">
    <property type="term" value="F:rRNA binding"/>
    <property type="evidence" value="ECO:0007669"/>
    <property type="project" value="UniProtKB-KW"/>
</dbReference>
<feature type="compositionally biased region" description="Acidic residues" evidence="1">
    <location>
        <begin position="63"/>
        <end position="72"/>
    </location>
</feature>
<dbReference type="eggNOG" id="KOG2321">
    <property type="taxonomic scope" value="Eukaryota"/>
</dbReference>
<keyword evidence="4" id="KW-1185">Reference proteome</keyword>
<dbReference type="eggNOG" id="KOG3073">
    <property type="taxonomic scope" value="Eukaryota"/>
</dbReference>
<evidence type="ECO:0000313" key="4">
    <source>
        <dbReference type="Proteomes" id="UP000026915"/>
    </source>
</evidence>
<sequence length="400" mass="44579">MPIETPQGLASASASPHRSLALVESHSHVVARTSGALKSYLRRYFTEHLPPEWKTREEKYDREEDEEVEVEEKESAKRGSIEKPQGKAPDEEEEEDESGAHELVGIPIAPNDQITKKAGVIFVLEKASLEVAKVGKSFQLLNSDDYANFLRKNKKNPVDYRPDISHQVLADDYSKLAFLCADHSVNLHAKYGERYSLRIPRMGRDIAYDCWSCDLLCAASSPYLYRINLEQGRFLSSLNIQSPALNVVSRRFLWNHAPWISCLWCEDGAVECFDMRMRSSIGRINAVSPAGDADEEVTAIDFVENGGFLMGVGSSAGKVMIYDLRSSSPIRVKDHMYDCHIVKIWDPETGEGMTSIKPTGGAINDICVFNDSGLMLLALDSSQIPAYFIPALGPVPKWCS</sequence>